<keyword evidence="1" id="KW-0812">Transmembrane</keyword>
<keyword evidence="1" id="KW-0472">Membrane</keyword>
<evidence type="ECO:0000313" key="2">
    <source>
        <dbReference type="EMBL" id="MBC1180117.1"/>
    </source>
</evidence>
<proteinExistence type="predicted"/>
<name>A0A7G3B6C4_LUTLO</name>
<organism evidence="2">
    <name type="scientific">Lutzomyia longipalpis</name>
    <name type="common">Sand fly</name>
    <dbReference type="NCBI Taxonomy" id="7200"/>
    <lineage>
        <taxon>Eukaryota</taxon>
        <taxon>Metazoa</taxon>
        <taxon>Ecdysozoa</taxon>
        <taxon>Arthropoda</taxon>
        <taxon>Hexapoda</taxon>
        <taxon>Insecta</taxon>
        <taxon>Pterygota</taxon>
        <taxon>Neoptera</taxon>
        <taxon>Endopterygota</taxon>
        <taxon>Diptera</taxon>
        <taxon>Nematocera</taxon>
        <taxon>Psychodoidea</taxon>
        <taxon>Psychodidae</taxon>
        <taxon>Lutzomyia</taxon>
        <taxon>Lutzomyia</taxon>
    </lineage>
</organism>
<reference evidence="2" key="1">
    <citation type="journal article" date="2020" name="BMC">
        <title>Leishmania infection induces a limited differential gene expression in the sand fly midgut.</title>
        <authorList>
            <person name="Coutinho-Abreu I.V."/>
            <person name="Serafim T.D."/>
            <person name="Meneses C."/>
            <person name="Kamhawi S."/>
            <person name="Oliveira F."/>
            <person name="Valenzuela J.G."/>
        </authorList>
    </citation>
    <scope>NUCLEOTIDE SEQUENCE</scope>
    <source>
        <strain evidence="2">Jacobina</strain>
        <tissue evidence="2">Midgut</tissue>
    </source>
</reference>
<sequence length="77" mass="8903">MRFSEMVVPMIWLEYCMLELTPLINLALSFVVMYMEPLQYVGSMVCLALGSIALLLVAVDYFRDKKYRIISPDGKYV</sequence>
<keyword evidence="1" id="KW-1133">Transmembrane helix</keyword>
<protein>
    <submittedName>
        <fullName evidence="2">Uncharacterized protein</fullName>
    </submittedName>
</protein>
<dbReference type="AlphaFoldDB" id="A0A7G3B6C4"/>
<accession>A0A7G3B6C4</accession>
<dbReference type="VEuPathDB" id="VectorBase:LLONM1_003057"/>
<feature type="transmembrane region" description="Helical" evidence="1">
    <location>
        <begin position="12"/>
        <end position="34"/>
    </location>
</feature>
<feature type="transmembrane region" description="Helical" evidence="1">
    <location>
        <begin position="40"/>
        <end position="62"/>
    </location>
</feature>
<dbReference type="EMBL" id="GITU01011414">
    <property type="protein sequence ID" value="MBC1180117.1"/>
    <property type="molecule type" value="Transcribed_RNA"/>
</dbReference>
<evidence type="ECO:0000256" key="1">
    <source>
        <dbReference type="SAM" id="Phobius"/>
    </source>
</evidence>